<dbReference type="EMBL" id="CP011564">
    <property type="protein sequence ID" value="ALG81952.1"/>
    <property type="molecule type" value="Genomic_DNA"/>
</dbReference>
<keyword evidence="1" id="KW-1133">Transmembrane helix</keyword>
<keyword evidence="5" id="KW-1185">Reference proteome</keyword>
<keyword evidence="1" id="KW-0472">Membrane</keyword>
<dbReference type="HOGENOM" id="CLU_1418656_0_0_2"/>
<dbReference type="KEGG" id="hsu:HLASF_1067"/>
<dbReference type="EMBL" id="CP008874">
    <property type="protein sequence ID" value="AKH97556.1"/>
    <property type="molecule type" value="Genomic_DNA"/>
</dbReference>
<evidence type="ECO:0000313" key="4">
    <source>
        <dbReference type="Proteomes" id="UP000060390"/>
    </source>
</evidence>
<dbReference type="GeneID" id="26010412"/>
<dbReference type="Proteomes" id="UP000069906">
    <property type="component" value="Chromosome"/>
</dbReference>
<dbReference type="KEGG" id="hsf:HLASA_1056"/>
<keyword evidence="1" id="KW-0812">Transmembrane</keyword>
<reference evidence="4" key="2">
    <citation type="submission" date="2015-05" db="EMBL/GenBank/DDBJ databases">
        <title>Complete genome sequence of Halanaeroarchaeum sulfurireducens type strain M27-SA2, a sulfate-reducer haloarchaeon from marine anoxic lake Medee.</title>
        <authorList>
            <person name="Messina E."/>
            <person name="Kublanov I.V."/>
            <person name="Toshchakov S."/>
            <person name="Arcadi E."/>
            <person name="La Spada G."/>
            <person name="La Cono V."/>
            <person name="Yakimov M.M."/>
        </authorList>
    </citation>
    <scope>NUCLEOTIDE SEQUENCE [LARGE SCALE GENOMIC DNA]</scope>
    <source>
        <strain evidence="4">M27-SA2</strain>
    </source>
</reference>
<name>A0A0F7P8R0_9EURY</name>
<accession>A0A0F7P8R0</accession>
<dbReference type="OrthoDB" id="205469at2157"/>
<gene>
    <name evidence="3" type="ORF">HLASA_1056</name>
    <name evidence="2" type="ORF">HLASF_1067</name>
</gene>
<evidence type="ECO:0000256" key="1">
    <source>
        <dbReference type="SAM" id="Phobius"/>
    </source>
</evidence>
<organism evidence="2 5">
    <name type="scientific">Halanaeroarchaeum sulfurireducens</name>
    <dbReference type="NCBI Taxonomy" id="1604004"/>
    <lineage>
        <taxon>Archaea</taxon>
        <taxon>Methanobacteriati</taxon>
        <taxon>Methanobacteriota</taxon>
        <taxon>Stenosarchaea group</taxon>
        <taxon>Halobacteria</taxon>
        <taxon>Halobacteriales</taxon>
        <taxon>Halobacteriaceae</taxon>
        <taxon>Halanaeroarchaeum</taxon>
    </lineage>
</organism>
<sequence>MNQKYVIGGIIVVVVLAVGIGAALYTGAGPAPGGPSAGDSEDTIEDFPTATVSDTETGSMHTTAAPPFSFTVDGIEECGWTCRDVTATLTNNQNETARNVVVYTRVFAGEDNTDTSDLVWEGTNEIGTLAPGDSITTTERVQLSFQDAQKIQGNDGWITIQTTVDSDDTRVTFQDSDQVA</sequence>
<feature type="transmembrane region" description="Helical" evidence="1">
    <location>
        <begin position="6"/>
        <end position="25"/>
    </location>
</feature>
<dbReference type="RefSeq" id="WP_186007745.1">
    <property type="nucleotide sequence ID" value="NZ_CP008874.1"/>
</dbReference>
<reference evidence="2 5" key="1">
    <citation type="journal article" date="2015" name="ISME J.">
        <title>Elemental sulfur and acetate can support life of a novel strictly anaerobic haloarchaeon.</title>
        <authorList>
            <person name="Sorokin D.Y."/>
            <person name="Kublanov I.V."/>
            <person name="Gavrilov S.N."/>
            <person name="Rojo D."/>
            <person name="Roman P."/>
            <person name="Golyshin P.N."/>
            <person name="Slepak V.Z."/>
            <person name="Smedile F."/>
            <person name="Ferrer M."/>
            <person name="Messina E."/>
            <person name="La Cono V."/>
            <person name="Yakimov M.M."/>
        </authorList>
    </citation>
    <scope>NUCLEOTIDE SEQUENCE [LARGE SCALE GENOMIC DNA]</scope>
    <source>
        <strain evidence="2 5">HSR2</strain>
    </source>
</reference>
<dbReference type="Proteomes" id="UP000060390">
    <property type="component" value="Chromosome"/>
</dbReference>
<protein>
    <submittedName>
        <fullName evidence="2">Uncharacterized protein</fullName>
    </submittedName>
</protein>
<dbReference type="AlphaFoldDB" id="A0A0F7P8R0"/>
<evidence type="ECO:0000313" key="3">
    <source>
        <dbReference type="EMBL" id="ALG81952.1"/>
    </source>
</evidence>
<proteinExistence type="predicted"/>
<reference evidence="3 4" key="3">
    <citation type="journal article" date="2016" name="Stand. Genomic Sci.">
        <title>Complete genome sequence of 'Halanaeroarchaeum sulfurireducens' M27-SA2, a sulfur-reducing and acetate-oxidizing haloarchaeon from the deep-sea hypersaline anoxic lake Medee.</title>
        <authorList>
            <person name="Messina E."/>
            <person name="Sorokin D.Y."/>
            <person name="Kublanov I.V."/>
            <person name="Toshchakov S."/>
            <person name="Lopatina A."/>
            <person name="Arcadi E."/>
            <person name="Smedile F."/>
            <person name="La Spada G."/>
            <person name="La Cono V."/>
            <person name="Yakimov M.M."/>
        </authorList>
    </citation>
    <scope>NUCLEOTIDE SEQUENCE [LARGE SCALE GENOMIC DNA]</scope>
    <source>
        <strain evidence="3 4">M27-SA2</strain>
    </source>
</reference>
<evidence type="ECO:0000313" key="5">
    <source>
        <dbReference type="Proteomes" id="UP000069906"/>
    </source>
</evidence>
<evidence type="ECO:0000313" key="2">
    <source>
        <dbReference type="EMBL" id="AKH97556.1"/>
    </source>
</evidence>